<dbReference type="KEGG" id="pbs:Plabr_1048"/>
<dbReference type="eggNOG" id="ENOG502ZHX5">
    <property type="taxonomic scope" value="Bacteria"/>
</dbReference>
<accession>F0SJY0</accession>
<name>F0SJY0_RUBBR</name>
<keyword evidence="2" id="KW-1185">Reference proteome</keyword>
<dbReference type="RefSeq" id="WP_013627402.1">
    <property type="nucleotide sequence ID" value="NC_015174.1"/>
</dbReference>
<sequence>MSEETTRLVKIDDRIDSYERFFNHAWCRKTYERIDSCKVLELLYHNLATVLKGLSNAFSVPRLAIDMTEQYVNAHQLNSLSNSLTLKVVLHICEKISGKVVLTPTQEREIREEACKLADEAVRKSAEKRVSFPRHEYWEKMVGGTDDEDERTPKNEYRLAIWSTTRVCYVNLFFAYEDFLCGCLEAKMGKRPGTGQSFKRNCQEVLGQKIAKECWINRDIDNARLVRNSLVHHGGKVTSDLVGRVSELDVSNGEIHILPADIKFLYGIIEAKVSTLIDWALQQPEIIEHEIT</sequence>
<dbReference type="OrthoDB" id="281119at2"/>
<gene>
    <name evidence="1" type="ordered locus">Plabr_1048</name>
</gene>
<dbReference type="HOGENOM" id="CLU_952767_0_0_0"/>
<evidence type="ECO:0000313" key="2">
    <source>
        <dbReference type="Proteomes" id="UP000006860"/>
    </source>
</evidence>
<protein>
    <submittedName>
        <fullName evidence="1">Uncharacterized protein</fullName>
    </submittedName>
</protein>
<dbReference type="Proteomes" id="UP000006860">
    <property type="component" value="Chromosome"/>
</dbReference>
<dbReference type="AlphaFoldDB" id="F0SJY0"/>
<evidence type="ECO:0000313" key="1">
    <source>
        <dbReference type="EMBL" id="ADY58669.1"/>
    </source>
</evidence>
<organism evidence="1 2">
    <name type="scientific">Rubinisphaera brasiliensis (strain ATCC 49424 / DSM 5305 / JCM 21570 / IAM 15109 / NBRC 103401 / IFAM 1448)</name>
    <name type="common">Planctomyces brasiliensis</name>
    <dbReference type="NCBI Taxonomy" id="756272"/>
    <lineage>
        <taxon>Bacteria</taxon>
        <taxon>Pseudomonadati</taxon>
        <taxon>Planctomycetota</taxon>
        <taxon>Planctomycetia</taxon>
        <taxon>Planctomycetales</taxon>
        <taxon>Planctomycetaceae</taxon>
        <taxon>Rubinisphaera</taxon>
    </lineage>
</organism>
<dbReference type="EMBL" id="CP002546">
    <property type="protein sequence ID" value="ADY58669.1"/>
    <property type="molecule type" value="Genomic_DNA"/>
</dbReference>
<proteinExistence type="predicted"/>
<reference evidence="2" key="1">
    <citation type="submission" date="2011-02" db="EMBL/GenBank/DDBJ databases">
        <title>The complete genome of Planctomyces brasiliensis DSM 5305.</title>
        <authorList>
            <person name="Lucas S."/>
            <person name="Copeland A."/>
            <person name="Lapidus A."/>
            <person name="Bruce D."/>
            <person name="Goodwin L."/>
            <person name="Pitluck S."/>
            <person name="Kyrpides N."/>
            <person name="Mavromatis K."/>
            <person name="Pagani I."/>
            <person name="Ivanova N."/>
            <person name="Ovchinnikova G."/>
            <person name="Lu M."/>
            <person name="Detter J.C."/>
            <person name="Han C."/>
            <person name="Land M."/>
            <person name="Hauser L."/>
            <person name="Markowitz V."/>
            <person name="Cheng J.-F."/>
            <person name="Hugenholtz P."/>
            <person name="Woyke T."/>
            <person name="Wu D."/>
            <person name="Tindall B."/>
            <person name="Pomrenke H.G."/>
            <person name="Brambilla E."/>
            <person name="Klenk H.-P."/>
            <person name="Eisen J.A."/>
        </authorList>
    </citation>
    <scope>NUCLEOTIDE SEQUENCE [LARGE SCALE GENOMIC DNA]</scope>
    <source>
        <strain evidence="2">ATCC 49424 / DSM 5305 / JCM 21570 / NBRC 103401 / IFAM 1448</strain>
    </source>
</reference>